<dbReference type="PANTHER" id="PTHR12121">
    <property type="entry name" value="CARBON CATABOLITE REPRESSOR PROTEIN 4"/>
    <property type="match status" value="1"/>
</dbReference>
<dbReference type="GO" id="GO:0016798">
    <property type="term" value="F:hydrolase activity, acting on glycosyl bonds"/>
    <property type="evidence" value="ECO:0007669"/>
    <property type="project" value="UniProtKB-KW"/>
</dbReference>
<feature type="domain" description="Fibronectin type-III" evidence="4">
    <location>
        <begin position="33"/>
        <end position="127"/>
    </location>
</feature>
<keyword evidence="1" id="KW-0326">Glycosidase</keyword>
<dbReference type="Gene3D" id="3.60.10.10">
    <property type="entry name" value="Endonuclease/exonuclease/phosphatase"/>
    <property type="match status" value="1"/>
</dbReference>
<keyword evidence="3" id="KW-0732">Signal</keyword>
<dbReference type="GO" id="GO:0000175">
    <property type="term" value="F:3'-5'-RNA exonuclease activity"/>
    <property type="evidence" value="ECO:0007669"/>
    <property type="project" value="TreeGrafter"/>
</dbReference>
<dbReference type="SMART" id="SM00060">
    <property type="entry name" value="FN3"/>
    <property type="match status" value="1"/>
</dbReference>
<organism evidence="5 6">
    <name type="scientific">Aeromicrobium senzhongii</name>
    <dbReference type="NCBI Taxonomy" id="2663859"/>
    <lineage>
        <taxon>Bacteria</taxon>
        <taxon>Bacillati</taxon>
        <taxon>Actinomycetota</taxon>
        <taxon>Actinomycetes</taxon>
        <taxon>Propionibacteriales</taxon>
        <taxon>Nocardioidaceae</taxon>
        <taxon>Aeromicrobium</taxon>
    </lineage>
</organism>
<proteinExistence type="predicted"/>
<reference evidence="5" key="1">
    <citation type="submission" date="2020-09" db="EMBL/GenBank/DDBJ databases">
        <title>Novel species in genus Aeromicrobium.</title>
        <authorList>
            <person name="Zhang G."/>
        </authorList>
    </citation>
    <scope>NUCLEOTIDE SEQUENCE</scope>
    <source>
        <strain evidence="5">Zg-636</strain>
    </source>
</reference>
<dbReference type="SUPFAM" id="SSF49265">
    <property type="entry name" value="Fibronectin type III"/>
    <property type="match status" value="2"/>
</dbReference>
<accession>A0A8I0K304</accession>
<dbReference type="GO" id="GO:0000272">
    <property type="term" value="P:polysaccharide catabolic process"/>
    <property type="evidence" value="ECO:0007669"/>
    <property type="project" value="UniProtKB-KW"/>
</dbReference>
<gene>
    <name evidence="5" type="ORF">IBG24_12975</name>
</gene>
<name>A0A8I0K304_9ACTN</name>
<keyword evidence="1" id="KW-0378">Hydrolase</keyword>
<evidence type="ECO:0000259" key="4">
    <source>
        <dbReference type="PROSITE" id="PS50853"/>
    </source>
</evidence>
<dbReference type="PROSITE" id="PS50853">
    <property type="entry name" value="FN3"/>
    <property type="match status" value="1"/>
</dbReference>
<comment type="caution">
    <text evidence="5">The sequence shown here is derived from an EMBL/GenBank/DDBJ whole genome shotgun (WGS) entry which is preliminary data.</text>
</comment>
<keyword evidence="2" id="KW-0624">Polysaccharide degradation</keyword>
<dbReference type="SUPFAM" id="SSF56219">
    <property type="entry name" value="DNase I-like"/>
    <property type="match status" value="1"/>
</dbReference>
<evidence type="ECO:0000256" key="1">
    <source>
        <dbReference type="ARBA" id="ARBA00023295"/>
    </source>
</evidence>
<feature type="chain" id="PRO_5034679328" description="Fibronectin type-III domain-containing protein" evidence="3">
    <location>
        <begin position="30"/>
        <end position="490"/>
    </location>
</feature>
<dbReference type="EMBL" id="JACTVM010000004">
    <property type="protein sequence ID" value="MBC9227229.1"/>
    <property type="molecule type" value="Genomic_DNA"/>
</dbReference>
<evidence type="ECO:0000313" key="6">
    <source>
        <dbReference type="Proteomes" id="UP000620591"/>
    </source>
</evidence>
<dbReference type="AlphaFoldDB" id="A0A8I0K304"/>
<keyword evidence="2" id="KW-0119">Carbohydrate metabolism</keyword>
<protein>
    <recommendedName>
        <fullName evidence="4">Fibronectin type-III domain-containing protein</fullName>
    </recommendedName>
</protein>
<dbReference type="PANTHER" id="PTHR12121:SF36">
    <property type="entry name" value="ENDONUCLEASE_EXONUCLEASE_PHOSPHATASE DOMAIN-CONTAINING PROTEIN"/>
    <property type="match status" value="1"/>
</dbReference>
<dbReference type="InterPro" id="IPR036691">
    <property type="entry name" value="Endo/exonu/phosph_ase_sf"/>
</dbReference>
<dbReference type="RefSeq" id="WP_187769836.1">
    <property type="nucleotide sequence ID" value="NZ_JACTVM010000004.1"/>
</dbReference>
<dbReference type="InterPro" id="IPR036116">
    <property type="entry name" value="FN3_sf"/>
</dbReference>
<dbReference type="InterPro" id="IPR003961">
    <property type="entry name" value="FN3_dom"/>
</dbReference>
<evidence type="ECO:0000313" key="5">
    <source>
        <dbReference type="EMBL" id="MBC9227229.1"/>
    </source>
</evidence>
<dbReference type="Gene3D" id="2.60.40.10">
    <property type="entry name" value="Immunoglobulins"/>
    <property type="match status" value="2"/>
</dbReference>
<sequence length="490" mass="53460">MPTSLLRRVLVALALTSTLLVAPATSAQAAPAKPAKVSKITAKTTTTTLTIRWKRPKRATSFAVCVKTDPGVKRCVRNVRTRKTSVTFKKLKPNSGHDFYYRVRSYRGKKYSAATKWKRANLRVAKGTANRVVGGRGDRLGYQWSPTTSATSYQLQVATDRGFTTGVHTVGRTKTAGTVTGLNGGMTYFARVRGVNGSVKGAWGPVSTAKLAPTPVRATVATYNLCGEDRCRSADSPAWFLRYVPKWTVRKPLAAAVVRSADPDVIVTQESATKTAFHTALPGFTRGAYKSAKTIYFRSSRFTALDGGWITLDSETKRYATWNLLRDRQAGTAFIVVDAHLEPLKGVAKDDRRRKQTQRLISRISAVNPHGLPVVWGGDWNSNASNANQSNYPGGYDAPRREFERHGVVDALTRTTDRINAELNSANAGVPTPKANGHHVDGIYVPRSGVTVESWLMPANFTDTPTGRQYATPFPSDHNPVVAKLVLATP</sequence>
<evidence type="ECO:0000256" key="2">
    <source>
        <dbReference type="ARBA" id="ARBA00023326"/>
    </source>
</evidence>
<dbReference type="InterPro" id="IPR013783">
    <property type="entry name" value="Ig-like_fold"/>
</dbReference>
<dbReference type="InterPro" id="IPR050410">
    <property type="entry name" value="CCR4/nocturin_mRNA_transcr"/>
</dbReference>
<feature type="signal peptide" evidence="3">
    <location>
        <begin position="1"/>
        <end position="29"/>
    </location>
</feature>
<evidence type="ECO:0000256" key="3">
    <source>
        <dbReference type="SAM" id="SignalP"/>
    </source>
</evidence>
<dbReference type="CDD" id="cd00063">
    <property type="entry name" value="FN3"/>
    <property type="match status" value="1"/>
</dbReference>
<dbReference type="Proteomes" id="UP000620591">
    <property type="component" value="Unassembled WGS sequence"/>
</dbReference>